<evidence type="ECO:0000256" key="8">
    <source>
        <dbReference type="SAM" id="SignalP"/>
    </source>
</evidence>
<comment type="caution">
    <text evidence="10">The sequence shown here is derived from an EMBL/GenBank/DDBJ whole genome shotgun (WGS) entry which is preliminary data.</text>
</comment>
<evidence type="ECO:0000313" key="10">
    <source>
        <dbReference type="EMBL" id="MBK0402818.1"/>
    </source>
</evidence>
<dbReference type="PANTHER" id="PTHR10395">
    <property type="entry name" value="URICASE AND TRANSTHYRETIN-RELATED"/>
    <property type="match status" value="1"/>
</dbReference>
<dbReference type="CDD" id="cd05822">
    <property type="entry name" value="TLP_HIUase"/>
    <property type="match status" value="1"/>
</dbReference>
<keyword evidence="11" id="KW-1185">Reference proteome</keyword>
<evidence type="ECO:0000313" key="11">
    <source>
        <dbReference type="Proteomes" id="UP000644147"/>
    </source>
</evidence>
<dbReference type="Gene3D" id="2.60.40.180">
    <property type="entry name" value="Transthyretin/hydroxyisourate hydrolase domain"/>
    <property type="match status" value="1"/>
</dbReference>
<dbReference type="EMBL" id="JAEHFX010000003">
    <property type="protein sequence ID" value="MBK0402818.1"/>
    <property type="molecule type" value="Genomic_DNA"/>
</dbReference>
<evidence type="ECO:0000256" key="7">
    <source>
        <dbReference type="RuleBase" id="RU361270"/>
    </source>
</evidence>
<dbReference type="InterPro" id="IPR014306">
    <property type="entry name" value="Hydroxyisourate_hydrolase"/>
</dbReference>
<evidence type="ECO:0000256" key="2">
    <source>
        <dbReference type="ARBA" id="ARBA00002704"/>
    </source>
</evidence>
<feature type="domain" description="Transthyretin/hydroxyisourate hydrolase" evidence="9">
    <location>
        <begin position="27"/>
        <end position="140"/>
    </location>
</feature>
<dbReference type="InterPro" id="IPR000895">
    <property type="entry name" value="Transthyretin/HIU_hydrolase"/>
</dbReference>
<dbReference type="Proteomes" id="UP000644147">
    <property type="component" value="Unassembled WGS sequence"/>
</dbReference>
<organism evidence="10 11">
    <name type="scientific">Adhaeribacter terrigena</name>
    <dbReference type="NCBI Taxonomy" id="2793070"/>
    <lineage>
        <taxon>Bacteria</taxon>
        <taxon>Pseudomonadati</taxon>
        <taxon>Bacteroidota</taxon>
        <taxon>Cytophagia</taxon>
        <taxon>Cytophagales</taxon>
        <taxon>Hymenobacteraceae</taxon>
        <taxon>Adhaeribacter</taxon>
    </lineage>
</organism>
<dbReference type="InterPro" id="IPR023416">
    <property type="entry name" value="Transthyretin/HIU_hydrolase_d"/>
</dbReference>
<protein>
    <recommendedName>
        <fullName evidence="7">5-hydroxyisourate hydrolase</fullName>
        <shortName evidence="7">HIU hydrolase</shortName>
        <shortName evidence="7">HIUHase</shortName>
        <ecNumber evidence="7">3.5.2.17</ecNumber>
    </recommendedName>
</protein>
<accession>A0ABS1C0G4</accession>
<dbReference type="PROSITE" id="PS00768">
    <property type="entry name" value="TRANSTHYRETIN_1"/>
    <property type="match status" value="1"/>
</dbReference>
<name>A0ABS1C0G4_9BACT</name>
<dbReference type="EC" id="3.5.2.17" evidence="7"/>
<comment type="function">
    <text evidence="2">Catalyzes the hydrolysis of 5-hydroxyisourate (HIU) to 2-oxo-4-hydroxy-4-carboxy-5-ureidoimidazoline (OHCU).</text>
</comment>
<evidence type="ECO:0000256" key="5">
    <source>
        <dbReference type="ARBA" id="ARBA00022631"/>
    </source>
</evidence>
<keyword evidence="8" id="KW-0732">Signal</keyword>
<sequence>MKHYLIKHYLFLLSIVLTTTGICQAQETKYQLSSHILDITSGQPAPNVKITLSKQDSKGNWTMLEEKFTDDNGRIKDFLKQDGKTKTGIYKMTYHVSPYFAKKGQQTFYPFIEVVFELKDEQHYHVPITLSPFGYSTYRGS</sequence>
<comment type="catalytic activity">
    <reaction evidence="1 7">
        <text>5-hydroxyisourate + H2O = 5-hydroxy-2-oxo-4-ureido-2,5-dihydro-1H-imidazole-5-carboxylate + H(+)</text>
        <dbReference type="Rhea" id="RHEA:23736"/>
        <dbReference type="ChEBI" id="CHEBI:15377"/>
        <dbReference type="ChEBI" id="CHEBI:15378"/>
        <dbReference type="ChEBI" id="CHEBI:18072"/>
        <dbReference type="ChEBI" id="CHEBI:58639"/>
        <dbReference type="EC" id="3.5.2.17"/>
    </reaction>
</comment>
<dbReference type="RefSeq" id="WP_200505575.1">
    <property type="nucleotide sequence ID" value="NZ_JAEHFX010000003.1"/>
</dbReference>
<evidence type="ECO:0000256" key="1">
    <source>
        <dbReference type="ARBA" id="ARBA00001043"/>
    </source>
</evidence>
<dbReference type="InterPro" id="IPR023419">
    <property type="entry name" value="Transthyretin_CS"/>
</dbReference>
<keyword evidence="5 7" id="KW-0659">Purine metabolism</keyword>
<evidence type="ECO:0000259" key="9">
    <source>
        <dbReference type="SMART" id="SM00095"/>
    </source>
</evidence>
<feature type="chain" id="PRO_5045126523" description="5-hydroxyisourate hydrolase" evidence="8">
    <location>
        <begin position="26"/>
        <end position="141"/>
    </location>
</feature>
<gene>
    <name evidence="10" type="primary">uraH</name>
    <name evidence="10" type="ORF">I5M27_07455</name>
</gene>
<dbReference type="PANTHER" id="PTHR10395:SF7">
    <property type="entry name" value="5-HYDROXYISOURATE HYDROLASE"/>
    <property type="match status" value="1"/>
</dbReference>
<feature type="signal peptide" evidence="8">
    <location>
        <begin position="1"/>
        <end position="25"/>
    </location>
</feature>
<dbReference type="SUPFAM" id="SSF49472">
    <property type="entry name" value="Transthyretin (synonym: prealbumin)"/>
    <property type="match status" value="1"/>
</dbReference>
<keyword evidence="6 7" id="KW-0378">Hydrolase</keyword>
<dbReference type="GO" id="GO:0033971">
    <property type="term" value="F:hydroxyisourate hydrolase activity"/>
    <property type="evidence" value="ECO:0007669"/>
    <property type="project" value="UniProtKB-EC"/>
</dbReference>
<dbReference type="NCBIfam" id="TIGR02962">
    <property type="entry name" value="hdxy_isourate"/>
    <property type="match status" value="1"/>
</dbReference>
<dbReference type="PRINTS" id="PR00189">
    <property type="entry name" value="TRNSTHYRETIN"/>
</dbReference>
<dbReference type="InterPro" id="IPR036817">
    <property type="entry name" value="Transthyretin/HIU_hydrolase_sf"/>
</dbReference>
<dbReference type="PROSITE" id="PS00769">
    <property type="entry name" value="TRANSTHYRETIN_2"/>
    <property type="match status" value="1"/>
</dbReference>
<dbReference type="SMART" id="SM00095">
    <property type="entry name" value="TR_THY"/>
    <property type="match status" value="1"/>
</dbReference>
<comment type="subunit">
    <text evidence="4 7">Homotetramer.</text>
</comment>
<evidence type="ECO:0000256" key="3">
    <source>
        <dbReference type="ARBA" id="ARBA00009850"/>
    </source>
</evidence>
<evidence type="ECO:0000256" key="4">
    <source>
        <dbReference type="ARBA" id="ARBA00011881"/>
    </source>
</evidence>
<dbReference type="InterPro" id="IPR023418">
    <property type="entry name" value="Thyroxine_BS"/>
</dbReference>
<reference evidence="10 11" key="1">
    <citation type="submission" date="2020-12" db="EMBL/GenBank/DDBJ databases">
        <title>Bacterial novel species Adhaeribacter sp. BT258 isolated from soil.</title>
        <authorList>
            <person name="Jung H.-Y."/>
        </authorList>
    </citation>
    <scope>NUCLEOTIDE SEQUENCE [LARGE SCALE GENOMIC DNA]</scope>
    <source>
        <strain evidence="10 11">BT258</strain>
    </source>
</reference>
<proteinExistence type="inferred from homology"/>
<comment type="similarity">
    <text evidence="3 7">Belongs to the transthyretin family. 5-hydroxyisourate hydrolase subfamily.</text>
</comment>
<evidence type="ECO:0000256" key="6">
    <source>
        <dbReference type="ARBA" id="ARBA00022801"/>
    </source>
</evidence>
<dbReference type="Pfam" id="PF00576">
    <property type="entry name" value="Transthyretin"/>
    <property type="match status" value="1"/>
</dbReference>